<comment type="subcellular location">
    <subcellularLocation>
        <location evidence="1">Nucleus</location>
    </subcellularLocation>
</comment>
<feature type="compositionally biased region" description="Low complexity" evidence="3">
    <location>
        <begin position="239"/>
        <end position="279"/>
    </location>
</feature>
<evidence type="ECO:0000259" key="4">
    <source>
        <dbReference type="Pfam" id="PF24245"/>
    </source>
</evidence>
<evidence type="ECO:0000256" key="2">
    <source>
        <dbReference type="ARBA" id="ARBA00023242"/>
    </source>
</evidence>
<feature type="compositionally biased region" description="Low complexity" evidence="3">
    <location>
        <begin position="179"/>
        <end position="188"/>
    </location>
</feature>
<dbReference type="AlphaFoldDB" id="A0A2T2P973"/>
<accession>A0A2T2P973</accession>
<proteinExistence type="predicted"/>
<feature type="compositionally biased region" description="Polar residues" evidence="3">
    <location>
        <begin position="138"/>
        <end position="173"/>
    </location>
</feature>
<dbReference type="STRING" id="1448308.A0A2T2P973"/>
<sequence>MAVATRALASKDLPPSVETAYYRKCIELRRRINDIEENNDGTRLRIKRLSRGIQKMRLERAFLLEQLQKHMEYNADDSDRSSSPPPTPTDKPLRSKRSHRKGTPPPGGAQLGSSVAGGTQQASPGSVTHIQILPPVNPMSSAQSTPDPNRSNNPFFSTIGSGSAVTSPQAVNGTGSGSGSAPSALPPLSSLPPLQPQSRPAAAESGRAYFDPAYDEQRPSATPADGEETPAAARSRAYSGSQAPTSAPSGAAAATTTTTTTAATGSAPPAPTSDAAATPQNGDTEMGDAAGGFTAVNRQ</sequence>
<dbReference type="InterPro" id="IPR056513">
    <property type="entry name" value="INO80F"/>
</dbReference>
<keyword evidence="6" id="KW-1185">Reference proteome</keyword>
<name>A0A2T2P973_CORCC</name>
<feature type="compositionally biased region" description="Polar residues" evidence="3">
    <location>
        <begin position="111"/>
        <end position="129"/>
    </location>
</feature>
<evidence type="ECO:0000256" key="1">
    <source>
        <dbReference type="ARBA" id="ARBA00004123"/>
    </source>
</evidence>
<organism evidence="5 6">
    <name type="scientific">Corynespora cassiicola Philippines</name>
    <dbReference type="NCBI Taxonomy" id="1448308"/>
    <lineage>
        <taxon>Eukaryota</taxon>
        <taxon>Fungi</taxon>
        <taxon>Dikarya</taxon>
        <taxon>Ascomycota</taxon>
        <taxon>Pezizomycotina</taxon>
        <taxon>Dothideomycetes</taxon>
        <taxon>Pleosporomycetidae</taxon>
        <taxon>Pleosporales</taxon>
        <taxon>Corynesporascaceae</taxon>
        <taxon>Corynespora</taxon>
    </lineage>
</organism>
<evidence type="ECO:0000313" key="5">
    <source>
        <dbReference type="EMBL" id="PSN73918.1"/>
    </source>
</evidence>
<keyword evidence="2" id="KW-0539">Nucleus</keyword>
<dbReference type="Proteomes" id="UP000240883">
    <property type="component" value="Unassembled WGS sequence"/>
</dbReference>
<dbReference type="EMBL" id="KZ678128">
    <property type="protein sequence ID" value="PSN73918.1"/>
    <property type="molecule type" value="Genomic_DNA"/>
</dbReference>
<protein>
    <recommendedName>
        <fullName evidence="4">INO80 complex subunit F domain-containing protein</fullName>
    </recommendedName>
</protein>
<reference evidence="5 6" key="1">
    <citation type="journal article" date="2018" name="Front. Microbiol.">
        <title>Genome-Wide Analysis of Corynespora cassiicola Leaf Fall Disease Putative Effectors.</title>
        <authorList>
            <person name="Lopez D."/>
            <person name="Ribeiro S."/>
            <person name="Label P."/>
            <person name="Fumanal B."/>
            <person name="Venisse J.S."/>
            <person name="Kohler A."/>
            <person name="de Oliveira R.R."/>
            <person name="Labutti K."/>
            <person name="Lipzen A."/>
            <person name="Lail K."/>
            <person name="Bauer D."/>
            <person name="Ohm R.A."/>
            <person name="Barry K.W."/>
            <person name="Spatafora J."/>
            <person name="Grigoriev I.V."/>
            <person name="Martin F.M."/>
            <person name="Pujade-Renaud V."/>
        </authorList>
    </citation>
    <scope>NUCLEOTIDE SEQUENCE [LARGE SCALE GENOMIC DNA]</scope>
    <source>
        <strain evidence="5 6">Philippines</strain>
    </source>
</reference>
<dbReference type="OrthoDB" id="10070927at2759"/>
<evidence type="ECO:0000313" key="6">
    <source>
        <dbReference type="Proteomes" id="UP000240883"/>
    </source>
</evidence>
<feature type="domain" description="INO80 complex subunit F" evidence="4">
    <location>
        <begin position="21"/>
        <end position="67"/>
    </location>
</feature>
<gene>
    <name evidence="5" type="ORF">BS50DRAFT_605629</name>
</gene>
<dbReference type="Pfam" id="PF24245">
    <property type="entry name" value="INO80F"/>
    <property type="match status" value="1"/>
</dbReference>
<dbReference type="GO" id="GO:0005634">
    <property type="term" value="C:nucleus"/>
    <property type="evidence" value="ECO:0007669"/>
    <property type="project" value="UniProtKB-SubCell"/>
</dbReference>
<feature type="region of interest" description="Disordered" evidence="3">
    <location>
        <begin position="73"/>
        <end position="299"/>
    </location>
</feature>
<evidence type="ECO:0000256" key="3">
    <source>
        <dbReference type="SAM" id="MobiDB-lite"/>
    </source>
</evidence>